<evidence type="ECO:0000256" key="1">
    <source>
        <dbReference type="SAM" id="Phobius"/>
    </source>
</evidence>
<dbReference type="Proteomes" id="UP001515480">
    <property type="component" value="Unassembled WGS sequence"/>
</dbReference>
<reference evidence="2 3" key="1">
    <citation type="journal article" date="2024" name="Science">
        <title>Giant polyketide synthase enzymes in the biosynthesis of giant marine polyether toxins.</title>
        <authorList>
            <person name="Fallon T.R."/>
            <person name="Shende V.V."/>
            <person name="Wierzbicki I.H."/>
            <person name="Pendleton A.L."/>
            <person name="Watervoot N.F."/>
            <person name="Auber R.P."/>
            <person name="Gonzalez D.J."/>
            <person name="Wisecaver J.H."/>
            <person name="Moore B.S."/>
        </authorList>
    </citation>
    <scope>NUCLEOTIDE SEQUENCE [LARGE SCALE GENOMIC DNA]</scope>
    <source>
        <strain evidence="2 3">12B1</strain>
    </source>
</reference>
<protein>
    <recommendedName>
        <fullName evidence="4">MICOS complex subunit</fullName>
    </recommendedName>
</protein>
<dbReference type="AlphaFoldDB" id="A0AB34JF20"/>
<comment type="caution">
    <text evidence="2">The sequence shown here is derived from an EMBL/GenBank/DDBJ whole genome shotgun (WGS) entry which is preliminary data.</text>
</comment>
<dbReference type="EMBL" id="JBGBPQ010000009">
    <property type="protein sequence ID" value="KAL1519538.1"/>
    <property type="molecule type" value="Genomic_DNA"/>
</dbReference>
<evidence type="ECO:0000313" key="2">
    <source>
        <dbReference type="EMBL" id="KAL1519538.1"/>
    </source>
</evidence>
<keyword evidence="3" id="KW-1185">Reference proteome</keyword>
<gene>
    <name evidence="2" type="ORF">AB1Y20_023053</name>
</gene>
<evidence type="ECO:0008006" key="4">
    <source>
        <dbReference type="Google" id="ProtNLM"/>
    </source>
</evidence>
<sequence length="173" mass="19171">MAEGKDKPSIFQQAQELVNRPNANEVLAEKLAKDWAWVQSLFTRSSDNSLRQKIASVRQEVEVRLNSLQEVAAKTEDTVTWLQTPSETTQGIKAKALELRRKFPGLIVGAITAAAMVPPALRKAPFYVARNFVIAGGVSSALLYPELFFLLAPKVSRTASKMEEQVKEKMIGK</sequence>
<organism evidence="2 3">
    <name type="scientific">Prymnesium parvum</name>
    <name type="common">Toxic golden alga</name>
    <dbReference type="NCBI Taxonomy" id="97485"/>
    <lineage>
        <taxon>Eukaryota</taxon>
        <taxon>Haptista</taxon>
        <taxon>Haptophyta</taxon>
        <taxon>Prymnesiophyceae</taxon>
        <taxon>Prymnesiales</taxon>
        <taxon>Prymnesiaceae</taxon>
        <taxon>Prymnesium</taxon>
    </lineage>
</organism>
<name>A0AB34JF20_PRYPA</name>
<keyword evidence="1" id="KW-0812">Transmembrane</keyword>
<evidence type="ECO:0000313" key="3">
    <source>
        <dbReference type="Proteomes" id="UP001515480"/>
    </source>
</evidence>
<accession>A0AB34JF20</accession>
<keyword evidence="1" id="KW-1133">Transmembrane helix</keyword>
<feature type="transmembrane region" description="Helical" evidence="1">
    <location>
        <begin position="103"/>
        <end position="121"/>
    </location>
</feature>
<keyword evidence="1" id="KW-0472">Membrane</keyword>
<proteinExistence type="predicted"/>
<feature type="transmembrane region" description="Helical" evidence="1">
    <location>
        <begin position="133"/>
        <end position="152"/>
    </location>
</feature>